<proteinExistence type="predicted"/>
<dbReference type="Gramene" id="KCW52557">
    <property type="protein sequence ID" value="KCW52557"/>
    <property type="gene ID" value="EUGRSUZ_J01936"/>
</dbReference>
<organism evidence="1">
    <name type="scientific">Eucalyptus grandis</name>
    <name type="common">Flooded gum</name>
    <dbReference type="NCBI Taxonomy" id="71139"/>
    <lineage>
        <taxon>Eukaryota</taxon>
        <taxon>Viridiplantae</taxon>
        <taxon>Streptophyta</taxon>
        <taxon>Embryophyta</taxon>
        <taxon>Tracheophyta</taxon>
        <taxon>Spermatophyta</taxon>
        <taxon>Magnoliopsida</taxon>
        <taxon>eudicotyledons</taxon>
        <taxon>Gunneridae</taxon>
        <taxon>Pentapetalae</taxon>
        <taxon>rosids</taxon>
        <taxon>malvids</taxon>
        <taxon>Myrtales</taxon>
        <taxon>Myrtaceae</taxon>
        <taxon>Myrtoideae</taxon>
        <taxon>Eucalypteae</taxon>
        <taxon>Eucalyptus</taxon>
    </lineage>
</organism>
<reference evidence="1" key="1">
    <citation type="submission" date="2013-07" db="EMBL/GenBank/DDBJ databases">
        <title>The genome of Eucalyptus grandis.</title>
        <authorList>
            <person name="Schmutz J."/>
            <person name="Hayes R."/>
            <person name="Myburg A."/>
            <person name="Tuskan G."/>
            <person name="Grattapaglia D."/>
            <person name="Rokhsar D.S."/>
        </authorList>
    </citation>
    <scope>NUCLEOTIDE SEQUENCE</scope>
    <source>
        <tissue evidence="1">Leaf extractions</tissue>
    </source>
</reference>
<dbReference type="EMBL" id="KK198762">
    <property type="protein sequence ID" value="KCW52557.1"/>
    <property type="molecule type" value="Genomic_DNA"/>
</dbReference>
<dbReference type="InParanoid" id="A0A059AES7"/>
<dbReference type="AlphaFoldDB" id="A0A059AES7"/>
<evidence type="ECO:0000313" key="1">
    <source>
        <dbReference type="EMBL" id="KCW52557.1"/>
    </source>
</evidence>
<accession>A0A059AES7</accession>
<name>A0A059AES7_EUCGR</name>
<protein>
    <submittedName>
        <fullName evidence="1">Uncharacterized protein</fullName>
    </submittedName>
</protein>
<sequence length="85" mass="9195">MQSSTASVLCESKEAADGFELTEEEILVALFLIDTSRRAANTFSLRCFKSFEDSSLAGTLTQQFPVVAVHHLLPATLTVGLCLCL</sequence>
<gene>
    <name evidence="1" type="ORF">EUGRSUZ_J01936</name>
</gene>